<reference evidence="2" key="1">
    <citation type="journal article" date="2019" name="Int. J. Syst. Evol. Microbiol.">
        <title>The Global Catalogue of Microorganisms (GCM) 10K type strain sequencing project: providing services to taxonomists for standard genome sequencing and annotation.</title>
        <authorList>
            <consortium name="The Broad Institute Genomics Platform"/>
            <consortium name="The Broad Institute Genome Sequencing Center for Infectious Disease"/>
            <person name="Wu L."/>
            <person name="Ma J."/>
        </authorList>
    </citation>
    <scope>NUCLEOTIDE SEQUENCE [LARGE SCALE GENOMIC DNA]</scope>
    <source>
        <strain evidence="2">TISTR 2562</strain>
    </source>
</reference>
<protein>
    <recommendedName>
        <fullName evidence="3">MarR family transcriptional regulator</fullName>
    </recommendedName>
</protein>
<dbReference type="EMBL" id="JBHUMP010000007">
    <property type="protein sequence ID" value="MFD2739808.1"/>
    <property type="molecule type" value="Genomic_DNA"/>
</dbReference>
<evidence type="ECO:0000313" key="2">
    <source>
        <dbReference type="Proteomes" id="UP001597474"/>
    </source>
</evidence>
<comment type="caution">
    <text evidence="1">The sequence shown here is derived from an EMBL/GenBank/DDBJ whole genome shotgun (WGS) entry which is preliminary data.</text>
</comment>
<name>A0ABW5U381_9RHOB</name>
<organism evidence="1 2">
    <name type="scientific">Sulfitobacter aestuarii</name>
    <dbReference type="NCBI Taxonomy" id="2161676"/>
    <lineage>
        <taxon>Bacteria</taxon>
        <taxon>Pseudomonadati</taxon>
        <taxon>Pseudomonadota</taxon>
        <taxon>Alphaproteobacteria</taxon>
        <taxon>Rhodobacterales</taxon>
        <taxon>Roseobacteraceae</taxon>
        <taxon>Sulfitobacter</taxon>
    </lineage>
</organism>
<accession>A0ABW5U381</accession>
<keyword evidence="2" id="KW-1185">Reference proteome</keyword>
<sequence length="211" mass="22838">MTDWAVFTGDIVKSSELGSEQLSRIFSSLEEAADEVARWQDAPTLFTRFRGDGWQMAVAPALTFRALLAMRAAVRRVGKGLDSRIGIGIGQGRIPGDDLSGAEGVAFLHSGHALDEMKRTLRMSAPEADLSLRLLLPLADQIIDGWTARQAEIAYLLLPPEAPTQSEVADRLGQTRQSVQQQADQSGIMALLESCTLLENPAKGETGGYEN</sequence>
<dbReference type="Proteomes" id="UP001597474">
    <property type="component" value="Unassembled WGS sequence"/>
</dbReference>
<evidence type="ECO:0000313" key="1">
    <source>
        <dbReference type="EMBL" id="MFD2739808.1"/>
    </source>
</evidence>
<evidence type="ECO:0008006" key="3">
    <source>
        <dbReference type="Google" id="ProtNLM"/>
    </source>
</evidence>
<proteinExistence type="predicted"/>
<dbReference type="RefSeq" id="WP_386373779.1">
    <property type="nucleotide sequence ID" value="NZ_JBHUMP010000007.1"/>
</dbReference>
<gene>
    <name evidence="1" type="ORF">ACFSUD_09530</name>
</gene>